<dbReference type="SUPFAM" id="SSF50965">
    <property type="entry name" value="Galactose oxidase, central domain"/>
    <property type="match status" value="1"/>
</dbReference>
<organism evidence="2 3">
    <name type="scientific">Oikopleura dioica</name>
    <name type="common">Tunicate</name>
    <dbReference type="NCBI Taxonomy" id="34765"/>
    <lineage>
        <taxon>Eukaryota</taxon>
        <taxon>Metazoa</taxon>
        <taxon>Chordata</taxon>
        <taxon>Tunicata</taxon>
        <taxon>Appendicularia</taxon>
        <taxon>Copelata</taxon>
        <taxon>Oikopleuridae</taxon>
        <taxon>Oikopleura</taxon>
    </lineage>
</organism>
<sequence length="432" mass="48756">MKKILKILFFLLGIFADPKNCPDQDLGDLCNNHCQGELDICREDCGDASCETTCNREFLLCIDDCPCGENCENGCENCPSSFCASTCDDPENNEDYLVCKDKVKGNLSGCFDFCDNSIDCHLNCSEEYTKDIYRCPTGCPGCGDYNCESNEFIVFHPEESYLQNTIGRKTPVQYSFPDSDSGYIKYAAGVYFQGRFHVFGGYKDSKAILILNGCDFEKQSLSLVYSHRYTQTAIALQDDSRVLLCFWFDSNYKHKRCQYYDGRTVGLDLYSTQADHQKGCVGFFGDDIITLGSEDYGKQNYVEIRNSESSEWSRTTDFPGEGDTEGRFCLGVSDGLITIGGYEVFLGGRVNVHLFKNQVWTKIGELFISIISPPRFLSKTTFSPSEKSPMSGFFYDEEVEVEKIDIDPEVLSRPVGDRRYSLILDGKYNTCF</sequence>
<evidence type="ECO:0000256" key="1">
    <source>
        <dbReference type="SAM" id="SignalP"/>
    </source>
</evidence>
<evidence type="ECO:0000313" key="2">
    <source>
        <dbReference type="EMBL" id="CAG5104554.1"/>
    </source>
</evidence>
<dbReference type="Proteomes" id="UP001158576">
    <property type="component" value="Chromosome 1"/>
</dbReference>
<feature type="chain" id="PRO_5045319944" evidence="1">
    <location>
        <begin position="17"/>
        <end position="432"/>
    </location>
</feature>
<dbReference type="InterPro" id="IPR011043">
    <property type="entry name" value="Gal_Oxase/kelch_b-propeller"/>
</dbReference>
<keyword evidence="3" id="KW-1185">Reference proteome</keyword>
<protein>
    <submittedName>
        <fullName evidence="2">Oidioi.mRNA.OKI2018_I69.chr1.g1330.t1.cds</fullName>
    </submittedName>
</protein>
<keyword evidence="1" id="KW-0732">Signal</keyword>
<evidence type="ECO:0000313" key="3">
    <source>
        <dbReference type="Proteomes" id="UP001158576"/>
    </source>
</evidence>
<reference evidence="2 3" key="1">
    <citation type="submission" date="2021-04" db="EMBL/GenBank/DDBJ databases">
        <authorList>
            <person name="Bliznina A."/>
        </authorList>
    </citation>
    <scope>NUCLEOTIDE SEQUENCE [LARGE SCALE GENOMIC DNA]</scope>
</reference>
<dbReference type="EMBL" id="OU015566">
    <property type="protein sequence ID" value="CAG5104554.1"/>
    <property type="molecule type" value="Genomic_DNA"/>
</dbReference>
<feature type="signal peptide" evidence="1">
    <location>
        <begin position="1"/>
        <end position="16"/>
    </location>
</feature>
<proteinExistence type="predicted"/>
<accession>A0ABN7SR43</accession>
<name>A0ABN7SR43_OIKDI</name>
<gene>
    <name evidence="2" type="ORF">OKIOD_LOCUS10095</name>
</gene>